<dbReference type="AlphaFoldDB" id="A0AAD7G7W0"/>
<comment type="caution">
    <text evidence="2">The sequence shown here is derived from an EMBL/GenBank/DDBJ whole genome shotgun (WGS) entry which is preliminary data.</text>
</comment>
<evidence type="ECO:0000313" key="2">
    <source>
        <dbReference type="EMBL" id="KAJ7676187.1"/>
    </source>
</evidence>
<accession>A0AAD7G7W0</accession>
<keyword evidence="3" id="KW-1185">Reference proteome</keyword>
<evidence type="ECO:0000256" key="1">
    <source>
        <dbReference type="SAM" id="MobiDB-lite"/>
    </source>
</evidence>
<dbReference type="Proteomes" id="UP001221757">
    <property type="component" value="Unassembled WGS sequence"/>
</dbReference>
<feature type="region of interest" description="Disordered" evidence="1">
    <location>
        <begin position="383"/>
        <end position="414"/>
    </location>
</feature>
<sequence>MSSGNTHSNKCFEVTPELKKRWGRMEALDRYKAKKREAEKASPESIAKASEARCKANASSGRLLRHRRQKFHKKYGAAKYLDYYVPLLNEFGYDLAGVKIHVPDEDSDCDDADSGGHTFPPASFIYCSLPFYPSANFRGAVAHDKHSGLIWWLVCRGPGRGMYDTKVAAQAVLNGFAAHEVLQGFDRRKDARKGWQKACYHMHAWRTRSWHHVHACTQTKCDEHSSRPLGTEGARFPLTMPVATRSTETGAADVTSGGATERDVKPKVAEHNIKPKHEQRDVMPKLKLEATIRFDSKQKRTTCASPPSPPTRNVRACQDTSPSADNRPLSLYADVPDSESGDEMPPPVLCPAITQGEDFDMERDNIPLRYSLGAHIDCSLDGSTGPPSSISLSHSSSSSFTRPVPTDPSISTRLPPCRVYRQQQNTAVCSASAHPTTAASAPRTRAPTVPASARPTTAARGPPTASLVASTNRAAAPAAVSSSAASTQQHGFYVIEHTRVLHNDRAAAMAMADENGFCIFLQLDDAIEAAVIHAQFTGVAQVRSLISRATGLIFSDAQRAFENAGPAGVTVYEGNDEQTHNLCQRYMN</sequence>
<dbReference type="EMBL" id="JARKIE010000145">
    <property type="protein sequence ID" value="KAJ7676187.1"/>
    <property type="molecule type" value="Genomic_DNA"/>
</dbReference>
<gene>
    <name evidence="2" type="ORF">B0H17DRAFT_1140052</name>
</gene>
<feature type="region of interest" description="Disordered" evidence="1">
    <location>
        <begin position="432"/>
        <end position="464"/>
    </location>
</feature>
<feature type="compositionally biased region" description="Basic and acidic residues" evidence="1">
    <location>
        <begin position="33"/>
        <end position="42"/>
    </location>
</feature>
<organism evidence="2 3">
    <name type="scientific">Mycena rosella</name>
    <name type="common">Pink bonnet</name>
    <name type="synonym">Agaricus rosellus</name>
    <dbReference type="NCBI Taxonomy" id="1033263"/>
    <lineage>
        <taxon>Eukaryota</taxon>
        <taxon>Fungi</taxon>
        <taxon>Dikarya</taxon>
        <taxon>Basidiomycota</taxon>
        <taxon>Agaricomycotina</taxon>
        <taxon>Agaricomycetes</taxon>
        <taxon>Agaricomycetidae</taxon>
        <taxon>Agaricales</taxon>
        <taxon>Marasmiineae</taxon>
        <taxon>Mycenaceae</taxon>
        <taxon>Mycena</taxon>
    </lineage>
</organism>
<feature type="compositionally biased region" description="Low complexity" evidence="1">
    <location>
        <begin position="388"/>
        <end position="399"/>
    </location>
</feature>
<evidence type="ECO:0000313" key="3">
    <source>
        <dbReference type="Proteomes" id="UP001221757"/>
    </source>
</evidence>
<protein>
    <submittedName>
        <fullName evidence="2">Uncharacterized protein</fullName>
    </submittedName>
</protein>
<feature type="region of interest" description="Disordered" evidence="1">
    <location>
        <begin position="297"/>
        <end position="347"/>
    </location>
</feature>
<feature type="region of interest" description="Disordered" evidence="1">
    <location>
        <begin position="33"/>
        <end position="53"/>
    </location>
</feature>
<reference evidence="2" key="1">
    <citation type="submission" date="2023-03" db="EMBL/GenBank/DDBJ databases">
        <title>Massive genome expansion in bonnet fungi (Mycena s.s.) driven by repeated elements and novel gene families across ecological guilds.</title>
        <authorList>
            <consortium name="Lawrence Berkeley National Laboratory"/>
            <person name="Harder C.B."/>
            <person name="Miyauchi S."/>
            <person name="Viragh M."/>
            <person name="Kuo A."/>
            <person name="Thoen E."/>
            <person name="Andreopoulos B."/>
            <person name="Lu D."/>
            <person name="Skrede I."/>
            <person name="Drula E."/>
            <person name="Henrissat B."/>
            <person name="Morin E."/>
            <person name="Kohler A."/>
            <person name="Barry K."/>
            <person name="LaButti K."/>
            <person name="Morin E."/>
            <person name="Salamov A."/>
            <person name="Lipzen A."/>
            <person name="Mereny Z."/>
            <person name="Hegedus B."/>
            <person name="Baldrian P."/>
            <person name="Stursova M."/>
            <person name="Weitz H."/>
            <person name="Taylor A."/>
            <person name="Grigoriev I.V."/>
            <person name="Nagy L.G."/>
            <person name="Martin F."/>
            <person name="Kauserud H."/>
        </authorList>
    </citation>
    <scope>NUCLEOTIDE SEQUENCE</scope>
    <source>
        <strain evidence="2">CBHHK067</strain>
    </source>
</reference>
<proteinExistence type="predicted"/>
<name>A0AAD7G7W0_MYCRO</name>